<gene>
    <name evidence="2" type="ORF">DIT68_02810</name>
</gene>
<evidence type="ECO:0000313" key="3">
    <source>
        <dbReference type="Proteomes" id="UP000245370"/>
    </source>
</evidence>
<keyword evidence="1" id="KW-0812">Transmembrane</keyword>
<keyword evidence="1" id="KW-1133">Transmembrane helix</keyword>
<feature type="transmembrane region" description="Helical" evidence="1">
    <location>
        <begin position="20"/>
        <end position="39"/>
    </location>
</feature>
<feature type="transmembrane region" description="Helical" evidence="1">
    <location>
        <begin position="113"/>
        <end position="137"/>
    </location>
</feature>
<dbReference type="Proteomes" id="UP000245370">
    <property type="component" value="Unassembled WGS sequence"/>
</dbReference>
<comment type="caution">
    <text evidence="2">The sequence shown here is derived from an EMBL/GenBank/DDBJ whole genome shotgun (WGS) entry which is preliminary data.</text>
</comment>
<feature type="transmembrane region" description="Helical" evidence="1">
    <location>
        <begin position="67"/>
        <end position="92"/>
    </location>
</feature>
<keyword evidence="1" id="KW-0472">Membrane</keyword>
<evidence type="ECO:0000313" key="2">
    <source>
        <dbReference type="EMBL" id="PWH87211.1"/>
    </source>
</evidence>
<evidence type="ECO:0000256" key="1">
    <source>
        <dbReference type="SAM" id="Phobius"/>
    </source>
</evidence>
<reference evidence="2 3" key="2">
    <citation type="submission" date="2018-05" db="EMBL/GenBank/DDBJ databases">
        <authorList>
            <person name="Lanie J.A."/>
            <person name="Ng W.-L."/>
            <person name="Kazmierczak K.M."/>
            <person name="Andrzejewski T.M."/>
            <person name="Davidsen T.M."/>
            <person name="Wayne K.J."/>
            <person name="Tettelin H."/>
            <person name="Glass J.I."/>
            <person name="Rusch D."/>
            <person name="Podicherti R."/>
            <person name="Tsui H.-C.T."/>
            <person name="Winkler M.E."/>
        </authorList>
    </citation>
    <scope>NUCLEOTIDE SEQUENCE [LARGE SCALE GENOMIC DNA]</scope>
    <source>
        <strain evidence="2 3">C305</strain>
    </source>
</reference>
<reference evidence="2 3" key="1">
    <citation type="submission" date="2018-05" db="EMBL/GenBank/DDBJ databases">
        <title>Brumimicrobium oceani sp. nov., isolated from coastal sediment.</title>
        <authorList>
            <person name="Kou Y."/>
        </authorList>
    </citation>
    <scope>NUCLEOTIDE SEQUENCE [LARGE SCALE GENOMIC DNA]</scope>
    <source>
        <strain evidence="2 3">C305</strain>
    </source>
</reference>
<accession>A0A2U2XHL9</accession>
<dbReference type="InterPro" id="IPR018723">
    <property type="entry name" value="DUF2254_membrane"/>
</dbReference>
<dbReference type="OrthoDB" id="2955631at2"/>
<organism evidence="2 3">
    <name type="scientific">Brumimicrobium oceani</name>
    <dbReference type="NCBI Taxonomy" id="2100725"/>
    <lineage>
        <taxon>Bacteria</taxon>
        <taxon>Pseudomonadati</taxon>
        <taxon>Bacteroidota</taxon>
        <taxon>Flavobacteriia</taxon>
        <taxon>Flavobacteriales</taxon>
        <taxon>Crocinitomicaceae</taxon>
        <taxon>Brumimicrobium</taxon>
    </lineage>
</organism>
<dbReference type="AlphaFoldDB" id="A0A2U2XHL9"/>
<name>A0A2U2XHL9_9FLAO</name>
<feature type="transmembrane region" description="Helical" evidence="1">
    <location>
        <begin position="143"/>
        <end position="165"/>
    </location>
</feature>
<proteinExistence type="predicted"/>
<dbReference type="EMBL" id="QFRJ01000001">
    <property type="protein sequence ID" value="PWH87211.1"/>
    <property type="molecule type" value="Genomic_DNA"/>
</dbReference>
<keyword evidence="3" id="KW-1185">Reference proteome</keyword>
<protein>
    <recommendedName>
        <fullName evidence="4">DUF2254 domain-containing protein</fullName>
    </recommendedName>
</protein>
<dbReference type="RefSeq" id="WP_109358290.1">
    <property type="nucleotide sequence ID" value="NZ_QFRJ01000001.1"/>
</dbReference>
<dbReference type="Pfam" id="PF10011">
    <property type="entry name" value="DUF2254"/>
    <property type="match status" value="1"/>
</dbReference>
<sequence length="434" mass="49345">MKREITKFFKKQYQYIIQSIAFYPVLISLAFLAVAVLSIEIESHDFIDKIKKDIPYIFIEDFETARAILSTIIGGIISLTVFSFSMVMVVLNQASSNFSPRLLPSLISNKKHQVILGFYIGTLLYCIILITALGAYGVESDSLGLSTMLAALASLICIGLFVYFINSISVAIQIHNIVDKIHASTNSYLDKELKQQEESKVIMNTENSENWLTIKIDRTGYFRGFDTSLLKESLKCKDNHFILLPYINQHIWEGMPILKVREFITEEELENLLFCFDISSDRHESDKNVTGMIKLMEIAVKAMSPGINDPGTAINAINKIGQLMNKFLEFPEKYSKYVTENKLVITDYSIPASELMRLVIQPIRLYSKHDNSVMYVLLKSLQFMKENPKISVKNKGVVEIELNALKHDIETSIGNPMDRESLVVLMEGENQLNF</sequence>
<evidence type="ECO:0008006" key="4">
    <source>
        <dbReference type="Google" id="ProtNLM"/>
    </source>
</evidence>